<dbReference type="GeneTree" id="ENSGT00960000192873"/>
<keyword evidence="2" id="KW-0802">TPR repeat</keyword>
<name>A0A8C6YHY3_NAJNA</name>
<evidence type="ECO:0000313" key="4">
    <source>
        <dbReference type="Ensembl" id="ENSNNAP00000028903.1"/>
    </source>
</evidence>
<dbReference type="PANTHER" id="PTHR44227:SF3">
    <property type="entry name" value="PROTEIN O-MANNOSYL-TRANSFERASE TMTC4"/>
    <property type="match status" value="1"/>
</dbReference>
<dbReference type="OrthoDB" id="19588at2759"/>
<organism evidence="4 5">
    <name type="scientific">Naja naja</name>
    <name type="common">Indian cobra</name>
    <dbReference type="NCBI Taxonomy" id="35670"/>
    <lineage>
        <taxon>Eukaryota</taxon>
        <taxon>Metazoa</taxon>
        <taxon>Chordata</taxon>
        <taxon>Craniata</taxon>
        <taxon>Vertebrata</taxon>
        <taxon>Euteleostomi</taxon>
        <taxon>Lepidosauria</taxon>
        <taxon>Squamata</taxon>
        <taxon>Bifurcata</taxon>
        <taxon>Unidentata</taxon>
        <taxon>Episquamata</taxon>
        <taxon>Toxicofera</taxon>
        <taxon>Serpentes</taxon>
        <taxon>Colubroidea</taxon>
        <taxon>Elapidae</taxon>
        <taxon>Elapinae</taxon>
        <taxon>Naja</taxon>
    </lineage>
</organism>
<keyword evidence="5" id="KW-1185">Reference proteome</keyword>
<reference evidence="4" key="2">
    <citation type="submission" date="2025-09" db="UniProtKB">
        <authorList>
            <consortium name="Ensembl"/>
        </authorList>
    </citation>
    <scope>IDENTIFICATION</scope>
</reference>
<dbReference type="GO" id="GO:0030968">
    <property type="term" value="P:endoplasmic reticulum unfolded protein response"/>
    <property type="evidence" value="ECO:0007669"/>
    <property type="project" value="TreeGrafter"/>
</dbReference>
<dbReference type="Proteomes" id="UP000694559">
    <property type="component" value="Unplaced"/>
</dbReference>
<keyword evidence="3" id="KW-0472">Membrane</keyword>
<evidence type="ECO:0000256" key="2">
    <source>
        <dbReference type="ARBA" id="ARBA00022803"/>
    </source>
</evidence>
<dbReference type="AlphaFoldDB" id="A0A8C6YHY3"/>
<evidence type="ECO:0000313" key="5">
    <source>
        <dbReference type="Proteomes" id="UP000694559"/>
    </source>
</evidence>
<evidence type="ECO:0000256" key="3">
    <source>
        <dbReference type="SAM" id="Phobius"/>
    </source>
</evidence>
<dbReference type="PANTHER" id="PTHR44227">
    <property type="match status" value="1"/>
</dbReference>
<dbReference type="GO" id="GO:0000030">
    <property type="term" value="F:mannosyltransferase activity"/>
    <property type="evidence" value="ECO:0007669"/>
    <property type="project" value="TreeGrafter"/>
</dbReference>
<proteinExistence type="predicted"/>
<dbReference type="InterPro" id="IPR052346">
    <property type="entry name" value="O-mannosyl-transferase_TMTC"/>
</dbReference>
<feature type="transmembrane region" description="Helical" evidence="3">
    <location>
        <begin position="20"/>
        <end position="38"/>
    </location>
</feature>
<keyword evidence="3" id="KW-1133">Transmembrane helix</keyword>
<dbReference type="Ensembl" id="ENSNNAT00000030316.1">
    <property type="protein sequence ID" value="ENSNNAP00000028903.1"/>
    <property type="gene ID" value="ENSNNAG00000018564.1"/>
</dbReference>
<evidence type="ECO:0000256" key="1">
    <source>
        <dbReference type="ARBA" id="ARBA00022737"/>
    </source>
</evidence>
<reference evidence="4" key="1">
    <citation type="submission" date="2025-08" db="UniProtKB">
        <authorList>
            <consortium name="Ensembl"/>
        </authorList>
    </citation>
    <scope>IDENTIFICATION</scope>
</reference>
<keyword evidence="1" id="KW-0677">Repeat</keyword>
<keyword evidence="3" id="KW-0812">Transmembrane</keyword>
<dbReference type="GO" id="GO:0035269">
    <property type="term" value="P:protein O-linked glycosylation via mannose"/>
    <property type="evidence" value="ECO:0007669"/>
    <property type="project" value="TreeGrafter"/>
</dbReference>
<sequence>MAQGEVNLDHDIPLLTLPPYWAKIIVGLFSIICFVNSYDGDFVFDDSEAIINNKVSDVLLIPLAVLLLRPGGFPEAQEAKRGVLGCVCWGHSIFCLLGLREASWEQKWPPRYLPRGPGG</sequence>
<protein>
    <submittedName>
        <fullName evidence="4">Uncharacterized protein</fullName>
    </submittedName>
</protein>
<accession>A0A8C6YHY3</accession>
<dbReference type="GO" id="GO:0005783">
    <property type="term" value="C:endoplasmic reticulum"/>
    <property type="evidence" value="ECO:0007669"/>
    <property type="project" value="TreeGrafter"/>
</dbReference>